<dbReference type="GO" id="GO:0003677">
    <property type="term" value="F:DNA binding"/>
    <property type="evidence" value="ECO:0007669"/>
    <property type="project" value="UniProtKB-UniRule"/>
</dbReference>
<dbReference type="GO" id="GO:0006355">
    <property type="term" value="P:regulation of DNA-templated transcription"/>
    <property type="evidence" value="ECO:0007669"/>
    <property type="project" value="InterPro"/>
</dbReference>
<keyword evidence="4 6" id="KW-0238">DNA-binding</keyword>
<dbReference type="PANTHER" id="PTHR35807">
    <property type="entry name" value="TRANSCRIPTIONAL REGULATOR REDD-RELATED"/>
    <property type="match status" value="1"/>
</dbReference>
<dbReference type="SMART" id="SM00240">
    <property type="entry name" value="FHA"/>
    <property type="match status" value="1"/>
</dbReference>
<keyword evidence="3" id="KW-0805">Transcription regulation</keyword>
<evidence type="ECO:0000256" key="4">
    <source>
        <dbReference type="ARBA" id="ARBA00023125"/>
    </source>
</evidence>
<dbReference type="Pfam" id="PF00486">
    <property type="entry name" value="Trans_reg_C"/>
    <property type="match status" value="1"/>
</dbReference>
<dbReference type="GO" id="GO:0000160">
    <property type="term" value="P:phosphorelay signal transduction system"/>
    <property type="evidence" value="ECO:0007669"/>
    <property type="project" value="InterPro"/>
</dbReference>
<dbReference type="InterPro" id="IPR036388">
    <property type="entry name" value="WH-like_DNA-bd_sf"/>
</dbReference>
<dbReference type="SUPFAM" id="SSF49879">
    <property type="entry name" value="SMAD/FHA domain"/>
    <property type="match status" value="1"/>
</dbReference>
<comment type="caution">
    <text evidence="9">The sequence shown here is derived from an EMBL/GenBank/DDBJ whole genome shotgun (WGS) entry which is preliminary data.</text>
</comment>
<dbReference type="Pfam" id="PF03704">
    <property type="entry name" value="BTAD"/>
    <property type="match status" value="1"/>
</dbReference>
<sequence length="397" mass="42844">MIRQPVTSHGETGKALSQNSIQFGILGPSEMSVGGKMVPIGSHKQRAVLAMLIIHRNRAVGIDELISAVWGNAAHPGARAALHTYVSNLRGLMAGPGTDTHAVLARTPPGYRMSVPDEDCDVGRFIIERGKGVRALAAGHFEQAGEYLSDALSQWRGPVLDDLRAFGFFEAFSTALAEEKLTTHISRAEAEIACGRAGLVINELEALACEHPYREPLWAQLITAYYLAQRQSDALDAYHRLRTALDEDLGIDPGPVVQALYVQVLRQQSLDPAKAAQLHADETVEAFHEQGGVVAERLNGPVLRGVDGCVHPLCALSTRIGRSPDNNIVLADARVSRHHAAIIATGNSFVIADLNSKNGVYVRDRRIHPSETLVSGDVIRVGDQQFTFDIALEGPSA</sequence>
<dbReference type="RefSeq" id="WP_083163950.1">
    <property type="nucleotide sequence ID" value="NZ_MVHF01000009.1"/>
</dbReference>
<evidence type="ECO:0000313" key="9">
    <source>
        <dbReference type="EMBL" id="ORA36210.1"/>
    </source>
</evidence>
<feature type="domain" description="OmpR/PhoB-type" evidence="8">
    <location>
        <begin position="13"/>
        <end position="115"/>
    </location>
</feature>
<dbReference type="PROSITE" id="PS50006">
    <property type="entry name" value="FHA_DOMAIN"/>
    <property type="match status" value="1"/>
</dbReference>
<dbReference type="InterPro" id="IPR051677">
    <property type="entry name" value="AfsR-DnrI-RedD_regulator"/>
</dbReference>
<dbReference type="InterPro" id="IPR008984">
    <property type="entry name" value="SMAD_FHA_dom_sf"/>
</dbReference>
<name>A0A1X0B1N3_9MYCO</name>
<dbReference type="CDD" id="cd15831">
    <property type="entry name" value="BTAD"/>
    <property type="match status" value="1"/>
</dbReference>
<keyword evidence="2" id="KW-0597">Phosphoprotein</keyword>
<organism evidence="9 10">
    <name type="scientific">Mycobacterium aquaticum</name>
    <dbReference type="NCBI Taxonomy" id="1927124"/>
    <lineage>
        <taxon>Bacteria</taxon>
        <taxon>Bacillati</taxon>
        <taxon>Actinomycetota</taxon>
        <taxon>Actinomycetes</taxon>
        <taxon>Mycobacteriales</taxon>
        <taxon>Mycobacteriaceae</taxon>
        <taxon>Mycobacterium</taxon>
    </lineage>
</organism>
<accession>A0A1X0B1N3</accession>
<evidence type="ECO:0000259" key="7">
    <source>
        <dbReference type="PROSITE" id="PS50006"/>
    </source>
</evidence>
<protein>
    <submittedName>
        <fullName evidence="9">Regulator</fullName>
    </submittedName>
</protein>
<dbReference type="EMBL" id="MVHF01000009">
    <property type="protein sequence ID" value="ORA36210.1"/>
    <property type="molecule type" value="Genomic_DNA"/>
</dbReference>
<dbReference type="PANTHER" id="PTHR35807:SF1">
    <property type="entry name" value="TRANSCRIPTIONAL REGULATOR REDD"/>
    <property type="match status" value="1"/>
</dbReference>
<dbReference type="OrthoDB" id="4336084at2"/>
<dbReference type="Pfam" id="PF00498">
    <property type="entry name" value="FHA"/>
    <property type="match status" value="1"/>
</dbReference>
<proteinExistence type="inferred from homology"/>
<dbReference type="InterPro" id="IPR011990">
    <property type="entry name" value="TPR-like_helical_dom_sf"/>
</dbReference>
<dbReference type="InterPro" id="IPR016032">
    <property type="entry name" value="Sig_transdc_resp-reg_C-effctor"/>
</dbReference>
<dbReference type="Gene3D" id="2.60.200.20">
    <property type="match status" value="1"/>
</dbReference>
<evidence type="ECO:0000313" key="10">
    <source>
        <dbReference type="Proteomes" id="UP000192448"/>
    </source>
</evidence>
<feature type="DNA-binding region" description="OmpR/PhoB-type" evidence="6">
    <location>
        <begin position="13"/>
        <end position="115"/>
    </location>
</feature>
<dbReference type="PROSITE" id="PS51755">
    <property type="entry name" value="OMPR_PHOB"/>
    <property type="match status" value="1"/>
</dbReference>
<comment type="similarity">
    <text evidence="1">Belongs to the AfsR/DnrI/RedD regulatory family.</text>
</comment>
<evidence type="ECO:0000256" key="5">
    <source>
        <dbReference type="ARBA" id="ARBA00023163"/>
    </source>
</evidence>
<evidence type="ECO:0000259" key="8">
    <source>
        <dbReference type="PROSITE" id="PS51755"/>
    </source>
</evidence>
<dbReference type="InterPro" id="IPR001867">
    <property type="entry name" value="OmpR/PhoB-type_DNA-bd"/>
</dbReference>
<evidence type="ECO:0000256" key="1">
    <source>
        <dbReference type="ARBA" id="ARBA00005820"/>
    </source>
</evidence>
<dbReference type="AlphaFoldDB" id="A0A1X0B1N3"/>
<feature type="domain" description="FHA" evidence="7">
    <location>
        <begin position="318"/>
        <end position="367"/>
    </location>
</feature>
<dbReference type="Gene3D" id="1.25.40.10">
    <property type="entry name" value="Tetratricopeptide repeat domain"/>
    <property type="match status" value="1"/>
</dbReference>
<dbReference type="SMART" id="SM01043">
    <property type="entry name" value="BTAD"/>
    <property type="match status" value="1"/>
</dbReference>
<keyword evidence="10" id="KW-1185">Reference proteome</keyword>
<dbReference type="InterPro" id="IPR000253">
    <property type="entry name" value="FHA_dom"/>
</dbReference>
<dbReference type="STRING" id="1927124.BST13_11665"/>
<dbReference type="Proteomes" id="UP000192448">
    <property type="component" value="Unassembled WGS sequence"/>
</dbReference>
<evidence type="ECO:0000256" key="6">
    <source>
        <dbReference type="PROSITE-ProRule" id="PRU01091"/>
    </source>
</evidence>
<dbReference type="SUPFAM" id="SSF48452">
    <property type="entry name" value="TPR-like"/>
    <property type="match status" value="1"/>
</dbReference>
<evidence type="ECO:0000256" key="2">
    <source>
        <dbReference type="ARBA" id="ARBA00022553"/>
    </source>
</evidence>
<gene>
    <name evidence="9" type="ORF">BST13_11665</name>
</gene>
<keyword evidence="5" id="KW-0804">Transcription</keyword>
<dbReference type="SMART" id="SM00862">
    <property type="entry name" value="Trans_reg_C"/>
    <property type="match status" value="1"/>
</dbReference>
<dbReference type="SUPFAM" id="SSF46894">
    <property type="entry name" value="C-terminal effector domain of the bipartite response regulators"/>
    <property type="match status" value="1"/>
</dbReference>
<dbReference type="FunFam" id="1.25.40.10:FF:000222">
    <property type="entry name" value="SARP family transcriptional regulator"/>
    <property type="match status" value="1"/>
</dbReference>
<dbReference type="Gene3D" id="1.10.10.10">
    <property type="entry name" value="Winged helix-like DNA-binding domain superfamily/Winged helix DNA-binding domain"/>
    <property type="match status" value="1"/>
</dbReference>
<evidence type="ECO:0000256" key="3">
    <source>
        <dbReference type="ARBA" id="ARBA00023015"/>
    </source>
</evidence>
<reference evidence="9 10" key="1">
    <citation type="submission" date="2017-02" db="EMBL/GenBank/DDBJ databases">
        <title>The new phylogeny of genus Mycobacterium.</title>
        <authorList>
            <person name="Tortoli E."/>
            <person name="Trovato A."/>
            <person name="Cirillo D.M."/>
        </authorList>
    </citation>
    <scope>NUCLEOTIDE SEQUENCE [LARGE SCALE GENOMIC DNA]</scope>
    <source>
        <strain evidence="9 10">RW6</strain>
    </source>
</reference>
<dbReference type="CDD" id="cd00060">
    <property type="entry name" value="FHA"/>
    <property type="match status" value="1"/>
</dbReference>
<dbReference type="InterPro" id="IPR005158">
    <property type="entry name" value="BTAD"/>
</dbReference>